<accession>A0ACC6UYD4</accession>
<sequence length="154" mass="17091">MRIAAAAAAKGYRVVFRSFEWEPWQIREMIGDAPVEVVRVAVAPPAYAAQIYEFYKLLRERSPDLIISDGFDVEFTAYGRKALQLNLAMLQMMKEAGVAFVGTMDKSHGLAGYVDNVLRIVVGGGAREIRVVKSFGRPLRPSCRLSQTFDCVAS</sequence>
<evidence type="ECO:0000313" key="1">
    <source>
        <dbReference type="EMBL" id="MFB6489671.1"/>
    </source>
</evidence>
<name>A0ACC6UYD4_9CREN</name>
<dbReference type="EMBL" id="JZWT02000001">
    <property type="protein sequence ID" value="MFB6489671.1"/>
    <property type="molecule type" value="Genomic_DNA"/>
</dbReference>
<reference evidence="1" key="1">
    <citation type="submission" date="2024-07" db="EMBL/GenBank/DDBJ databases">
        <title>Metagenome and Metagenome-Assembled Genomes of Archaea from a hot spring from the geothermal field of Los Azufres, Mexico.</title>
        <authorList>
            <person name="Marin-Paredes R."/>
            <person name="Martinez-Romero E."/>
            <person name="Servin-Garciduenas L.E."/>
        </authorList>
    </citation>
    <scope>NUCLEOTIDE SEQUENCE</scope>
</reference>
<organism evidence="1 2">
    <name type="scientific">Thermoproteus sp. AZ2</name>
    <dbReference type="NCBI Taxonomy" id="1609232"/>
    <lineage>
        <taxon>Archaea</taxon>
        <taxon>Thermoproteota</taxon>
        <taxon>Thermoprotei</taxon>
        <taxon>Thermoproteales</taxon>
        <taxon>Thermoproteaceae</taxon>
        <taxon>Thermoproteus</taxon>
    </lineage>
</organism>
<evidence type="ECO:0000313" key="2">
    <source>
        <dbReference type="Proteomes" id="UP000033636"/>
    </source>
</evidence>
<proteinExistence type="predicted"/>
<comment type="caution">
    <text evidence="1">The sequence shown here is derived from an EMBL/GenBank/DDBJ whole genome shotgun (WGS) entry which is preliminary data.</text>
</comment>
<protein>
    <submittedName>
        <fullName evidence="1">Uncharacterized protein</fullName>
    </submittedName>
</protein>
<dbReference type="Proteomes" id="UP000033636">
    <property type="component" value="Unassembled WGS sequence"/>
</dbReference>
<gene>
    <name evidence="1" type="ORF">TU35_000230</name>
</gene>